<dbReference type="Proteomes" id="UP000268014">
    <property type="component" value="Unassembled WGS sequence"/>
</dbReference>
<accession>A0A3P7TH61</accession>
<name>A0A3P7TH61_HAEPC</name>
<proteinExistence type="predicted"/>
<organism evidence="1 2">
    <name type="scientific">Haemonchus placei</name>
    <name type="common">Barber's pole worm</name>
    <dbReference type="NCBI Taxonomy" id="6290"/>
    <lineage>
        <taxon>Eukaryota</taxon>
        <taxon>Metazoa</taxon>
        <taxon>Ecdysozoa</taxon>
        <taxon>Nematoda</taxon>
        <taxon>Chromadorea</taxon>
        <taxon>Rhabditida</taxon>
        <taxon>Rhabditina</taxon>
        <taxon>Rhabditomorpha</taxon>
        <taxon>Strongyloidea</taxon>
        <taxon>Trichostrongylidae</taxon>
        <taxon>Haemonchus</taxon>
    </lineage>
</organism>
<keyword evidence="2" id="KW-1185">Reference proteome</keyword>
<evidence type="ECO:0000313" key="1">
    <source>
        <dbReference type="EMBL" id="VDO20431.1"/>
    </source>
</evidence>
<dbReference type="AlphaFoldDB" id="A0A3P7TH61"/>
<protein>
    <submittedName>
        <fullName evidence="1">Uncharacterized protein</fullName>
    </submittedName>
</protein>
<evidence type="ECO:0000313" key="2">
    <source>
        <dbReference type="Proteomes" id="UP000268014"/>
    </source>
</evidence>
<reference evidence="1 2" key="1">
    <citation type="submission" date="2018-11" db="EMBL/GenBank/DDBJ databases">
        <authorList>
            <consortium name="Pathogen Informatics"/>
        </authorList>
    </citation>
    <scope>NUCLEOTIDE SEQUENCE [LARGE SCALE GENOMIC DNA]</scope>
    <source>
        <strain evidence="1 2">MHpl1</strain>
    </source>
</reference>
<gene>
    <name evidence="1" type="ORF">HPLM_LOCUS3224</name>
</gene>
<sequence>MSFGSPSDSSSDSRLTYLKSGFEPPKVAGLIWISNFDASWTANSGHFSR</sequence>
<dbReference type="EMBL" id="UZAF01016105">
    <property type="protein sequence ID" value="VDO20431.1"/>
    <property type="molecule type" value="Genomic_DNA"/>
</dbReference>